<proteinExistence type="predicted"/>
<organism evidence="8 9">
    <name type="scientific">Circinella minor</name>
    <dbReference type="NCBI Taxonomy" id="1195481"/>
    <lineage>
        <taxon>Eukaryota</taxon>
        <taxon>Fungi</taxon>
        <taxon>Fungi incertae sedis</taxon>
        <taxon>Mucoromycota</taxon>
        <taxon>Mucoromycotina</taxon>
        <taxon>Mucoromycetes</taxon>
        <taxon>Mucorales</taxon>
        <taxon>Lichtheimiaceae</taxon>
        <taxon>Circinella</taxon>
    </lineage>
</organism>
<protein>
    <recommendedName>
        <fullName evidence="10">Sucrose transporter</fullName>
    </recommendedName>
</protein>
<reference evidence="8 9" key="1">
    <citation type="submission" date="2020-12" db="EMBL/GenBank/DDBJ databases">
        <title>Metabolic potential, ecology and presence of endohyphal bacteria is reflected in genomic diversity of Mucoromycotina.</title>
        <authorList>
            <person name="Muszewska A."/>
            <person name="Okrasinska A."/>
            <person name="Steczkiewicz K."/>
            <person name="Drgas O."/>
            <person name="Orlowska M."/>
            <person name="Perlinska-Lenart U."/>
            <person name="Aleksandrzak-Piekarczyk T."/>
            <person name="Szatraj K."/>
            <person name="Zielenkiewicz U."/>
            <person name="Pilsyk S."/>
            <person name="Malc E."/>
            <person name="Mieczkowski P."/>
            <person name="Kruszewska J.S."/>
            <person name="Biernat P."/>
            <person name="Pawlowska J."/>
        </authorList>
    </citation>
    <scope>NUCLEOTIDE SEQUENCE [LARGE SCALE GENOMIC DNA]</scope>
    <source>
        <strain evidence="8 9">CBS 142.35</strain>
    </source>
</reference>
<feature type="compositionally biased region" description="Polar residues" evidence="6">
    <location>
        <begin position="427"/>
        <end position="448"/>
    </location>
</feature>
<evidence type="ECO:0000313" key="9">
    <source>
        <dbReference type="Proteomes" id="UP000646827"/>
    </source>
</evidence>
<feature type="transmembrane region" description="Helical" evidence="7">
    <location>
        <begin position="485"/>
        <end position="511"/>
    </location>
</feature>
<keyword evidence="4 7" id="KW-1133">Transmembrane helix</keyword>
<evidence type="ECO:0000256" key="5">
    <source>
        <dbReference type="ARBA" id="ARBA00023136"/>
    </source>
</evidence>
<evidence type="ECO:0000256" key="2">
    <source>
        <dbReference type="ARBA" id="ARBA00022448"/>
    </source>
</evidence>
<feature type="transmembrane region" description="Helical" evidence="7">
    <location>
        <begin position="56"/>
        <end position="77"/>
    </location>
</feature>
<evidence type="ECO:0008006" key="10">
    <source>
        <dbReference type="Google" id="ProtNLM"/>
    </source>
</evidence>
<feature type="transmembrane region" description="Helical" evidence="7">
    <location>
        <begin position="16"/>
        <end position="36"/>
    </location>
</feature>
<dbReference type="PANTHER" id="PTHR19432:SF35">
    <property type="entry name" value="SOLUTE CARRIER FAMILY 45 MEMBER 3 ISOFORM X1"/>
    <property type="match status" value="1"/>
</dbReference>
<evidence type="ECO:0000256" key="6">
    <source>
        <dbReference type="SAM" id="MobiDB-lite"/>
    </source>
</evidence>
<keyword evidence="2" id="KW-0813">Transport</keyword>
<name>A0A8H7S835_9FUNG</name>
<dbReference type="PANTHER" id="PTHR19432">
    <property type="entry name" value="SUGAR TRANSPORTER"/>
    <property type="match status" value="1"/>
</dbReference>
<evidence type="ECO:0000256" key="1">
    <source>
        <dbReference type="ARBA" id="ARBA00004141"/>
    </source>
</evidence>
<dbReference type="SUPFAM" id="SSF103473">
    <property type="entry name" value="MFS general substrate transporter"/>
    <property type="match status" value="1"/>
</dbReference>
<feature type="transmembrane region" description="Helical" evidence="7">
    <location>
        <begin position="89"/>
        <end position="108"/>
    </location>
</feature>
<keyword evidence="3 7" id="KW-0812">Transmembrane</keyword>
<keyword evidence="9" id="KW-1185">Reference proteome</keyword>
<feature type="transmembrane region" description="Helical" evidence="7">
    <location>
        <begin position="300"/>
        <end position="324"/>
    </location>
</feature>
<dbReference type="GO" id="GO:0008506">
    <property type="term" value="F:sucrose:proton symporter activity"/>
    <property type="evidence" value="ECO:0007669"/>
    <property type="project" value="TreeGrafter"/>
</dbReference>
<feature type="transmembrane region" description="Helical" evidence="7">
    <location>
        <begin position="258"/>
        <end position="280"/>
    </location>
</feature>
<feature type="transmembrane region" description="Helical" evidence="7">
    <location>
        <begin position="124"/>
        <end position="144"/>
    </location>
</feature>
<gene>
    <name evidence="8" type="ORF">INT45_010040</name>
</gene>
<sequence>MGTLDMDVFDTRPKASFLQLFLGTFCMVAIQFTWTVELAYGTPYLLSLDLSKELTACVWLAGPLSGLIVQPLVGAWSDKHTSRLGRRRPFMIGGGILVCLSLLCVAYSKQISSIITTDSNWNKNLAITIAVIAFYILDFSLNAVQASCRSLILDIFPIFQQDTANAFASNTQNITNVFGYFIGFIDLVKYIPGLGKSQMEAFCTAGVIVFISSMAVTCFAVNEVPYEKTQDESSEPWYQVFIYIWHAFRQLQSSIQKLCNVIFFAWMGWFPFLFYSTTWVSDIYFDTHEMESPESWDKGARAGSFALLLYAIIAVIAGTVLPTLTAHGFISLKNTYTLSHIISAMALLSTVFVRTVTGATLLLGLMGIPFACAMWIPFALVGEYLVVENKQNIQEQEQDQVVGVDNNSNILNLDNNNNKGVSFEEQGGTSHNHSSRQRTISNNSHYGATTTTTNIVSSSSFTESSFDMNENDKTKKYDAGMVLGVLNMYVVFPQFLVSFLAAIIFAIVNHIQSQEQVDEPFNSKKKKEDTMGVTIVLFFGGLMAIIAAVLSRRIVDW</sequence>
<dbReference type="EMBL" id="JAEPRB010000028">
    <property type="protein sequence ID" value="KAG2225404.1"/>
    <property type="molecule type" value="Genomic_DNA"/>
</dbReference>
<evidence type="ECO:0000256" key="7">
    <source>
        <dbReference type="SAM" id="Phobius"/>
    </source>
</evidence>
<keyword evidence="5 7" id="KW-0472">Membrane</keyword>
<dbReference type="GO" id="GO:0005886">
    <property type="term" value="C:plasma membrane"/>
    <property type="evidence" value="ECO:0007669"/>
    <property type="project" value="TreeGrafter"/>
</dbReference>
<feature type="region of interest" description="Disordered" evidence="6">
    <location>
        <begin position="421"/>
        <end position="448"/>
    </location>
</feature>
<evidence type="ECO:0000256" key="3">
    <source>
        <dbReference type="ARBA" id="ARBA00022692"/>
    </source>
</evidence>
<accession>A0A8H7S835</accession>
<evidence type="ECO:0000256" key="4">
    <source>
        <dbReference type="ARBA" id="ARBA00022989"/>
    </source>
</evidence>
<feature type="transmembrane region" description="Helical" evidence="7">
    <location>
        <begin position="362"/>
        <end position="386"/>
    </location>
</feature>
<comment type="subcellular location">
    <subcellularLocation>
        <location evidence="1">Membrane</location>
        <topology evidence="1">Multi-pass membrane protein</topology>
    </subcellularLocation>
</comment>
<dbReference type="AlphaFoldDB" id="A0A8H7S835"/>
<feature type="transmembrane region" description="Helical" evidence="7">
    <location>
        <begin position="531"/>
        <end position="550"/>
    </location>
</feature>
<feature type="transmembrane region" description="Helical" evidence="7">
    <location>
        <begin position="336"/>
        <end position="356"/>
    </location>
</feature>
<dbReference type="OrthoDB" id="28755at2759"/>
<dbReference type="Gene3D" id="1.20.1250.20">
    <property type="entry name" value="MFS general substrate transporter like domains"/>
    <property type="match status" value="1"/>
</dbReference>
<dbReference type="Proteomes" id="UP000646827">
    <property type="component" value="Unassembled WGS sequence"/>
</dbReference>
<comment type="caution">
    <text evidence="8">The sequence shown here is derived from an EMBL/GenBank/DDBJ whole genome shotgun (WGS) entry which is preliminary data.</text>
</comment>
<dbReference type="InterPro" id="IPR036259">
    <property type="entry name" value="MFS_trans_sf"/>
</dbReference>
<evidence type="ECO:0000313" key="8">
    <source>
        <dbReference type="EMBL" id="KAG2225404.1"/>
    </source>
</evidence>